<protein>
    <submittedName>
        <fullName evidence="2">Uncharacterized protein</fullName>
    </submittedName>
</protein>
<dbReference type="Proteomes" id="UP000198972">
    <property type="component" value="Unassembled WGS sequence"/>
</dbReference>
<sequence length="132" mass="15813">MNKSKGYVYYLLWILGALILLYYGNMFLTMMVQKKDELFKVEYSLLGNILYAFVIGIYLSLLNGLPIRRKFFRPLFFFIFLPSFILMIYPVIALYLELPYYMMYLKLIHHEGFFFFSMLCGLTFMKSLFSSK</sequence>
<feature type="transmembrane region" description="Helical" evidence="1">
    <location>
        <begin position="7"/>
        <end position="25"/>
    </location>
</feature>
<evidence type="ECO:0000313" key="3">
    <source>
        <dbReference type="Proteomes" id="UP000198972"/>
    </source>
</evidence>
<dbReference type="EMBL" id="FNBG01000001">
    <property type="protein sequence ID" value="SDE63119.1"/>
    <property type="molecule type" value="Genomic_DNA"/>
</dbReference>
<evidence type="ECO:0000256" key="1">
    <source>
        <dbReference type="SAM" id="Phobius"/>
    </source>
</evidence>
<dbReference type="RefSeq" id="WP_091225973.1">
    <property type="nucleotide sequence ID" value="NZ_FNBG01000001.1"/>
</dbReference>
<keyword evidence="3" id="KW-1185">Reference proteome</keyword>
<keyword evidence="1" id="KW-0812">Transmembrane</keyword>
<dbReference type="STRING" id="670482.SAMN04488542_101210"/>
<reference evidence="2 3" key="1">
    <citation type="submission" date="2016-10" db="EMBL/GenBank/DDBJ databases">
        <authorList>
            <person name="de Groot N.N."/>
        </authorList>
    </citation>
    <scope>NUCLEOTIDE SEQUENCE [LARGE SCALE GENOMIC DNA]</scope>
    <source>
        <strain evidence="2 3">DSM 28129</strain>
    </source>
</reference>
<keyword evidence="1" id="KW-0472">Membrane</keyword>
<dbReference type="AlphaFoldDB" id="A0A1G7EHD9"/>
<proteinExistence type="predicted"/>
<evidence type="ECO:0000313" key="2">
    <source>
        <dbReference type="EMBL" id="SDE63119.1"/>
    </source>
</evidence>
<accession>A0A1G7EHD9</accession>
<name>A0A1G7EHD9_9BACL</name>
<feature type="transmembrane region" description="Helical" evidence="1">
    <location>
        <begin position="108"/>
        <end position="129"/>
    </location>
</feature>
<feature type="transmembrane region" description="Helical" evidence="1">
    <location>
        <begin position="45"/>
        <end position="63"/>
    </location>
</feature>
<feature type="transmembrane region" description="Helical" evidence="1">
    <location>
        <begin position="75"/>
        <end position="96"/>
    </location>
</feature>
<dbReference type="OrthoDB" id="2604949at2"/>
<keyword evidence="1" id="KW-1133">Transmembrane helix</keyword>
<organism evidence="2 3">
    <name type="scientific">Fontibacillus panacisegetis</name>
    <dbReference type="NCBI Taxonomy" id="670482"/>
    <lineage>
        <taxon>Bacteria</taxon>
        <taxon>Bacillati</taxon>
        <taxon>Bacillota</taxon>
        <taxon>Bacilli</taxon>
        <taxon>Bacillales</taxon>
        <taxon>Paenibacillaceae</taxon>
        <taxon>Fontibacillus</taxon>
    </lineage>
</organism>
<gene>
    <name evidence="2" type="ORF">SAMN04488542_101210</name>
</gene>